<evidence type="ECO:0000256" key="1">
    <source>
        <dbReference type="SAM" id="MobiDB-lite"/>
    </source>
</evidence>
<organism evidence="2 3">
    <name type="scientific">Tunturiibacter empetritectus</name>
    <dbReference type="NCBI Taxonomy" id="3069691"/>
    <lineage>
        <taxon>Bacteria</taxon>
        <taxon>Pseudomonadati</taxon>
        <taxon>Acidobacteriota</taxon>
        <taxon>Terriglobia</taxon>
        <taxon>Terriglobales</taxon>
        <taxon>Acidobacteriaceae</taxon>
        <taxon>Tunturiibacter</taxon>
    </lineage>
</organism>
<feature type="compositionally biased region" description="Basic and acidic residues" evidence="1">
    <location>
        <begin position="82"/>
        <end position="91"/>
    </location>
</feature>
<name>A0A7W8MTV6_9BACT</name>
<protein>
    <submittedName>
        <fullName evidence="2">Uncharacterized protein</fullName>
    </submittedName>
</protein>
<keyword evidence="3" id="KW-1185">Reference proteome</keyword>
<proteinExistence type="predicted"/>
<feature type="region of interest" description="Disordered" evidence="1">
    <location>
        <begin position="53"/>
        <end position="94"/>
    </location>
</feature>
<evidence type="ECO:0000313" key="3">
    <source>
        <dbReference type="Proteomes" id="UP000568106"/>
    </source>
</evidence>
<dbReference type="Proteomes" id="UP000568106">
    <property type="component" value="Unassembled WGS sequence"/>
</dbReference>
<gene>
    <name evidence="2" type="ORF">HDF09_003313</name>
</gene>
<accession>A0A7W8MTV6</accession>
<evidence type="ECO:0000313" key="2">
    <source>
        <dbReference type="EMBL" id="MBB5318614.1"/>
    </source>
</evidence>
<sequence>MAVADSRAAVVAVGSTAVAVVVEATGKSGLHARERAGWSRTISSLLLFGSTEHRQTASGGSSILPTREEAGGTGRAVGRTTVRRDPSRAQDDSEGLIRQLDTAVSSKRLRQLKTKGRCGMTSSLRWKKLCNGLGLWVTTMALPLFRQSGVLAEQAGVKEWRLSRLSRGFGVTDFYV</sequence>
<dbReference type="EMBL" id="JACHDY010000005">
    <property type="protein sequence ID" value="MBB5318614.1"/>
    <property type="molecule type" value="Genomic_DNA"/>
</dbReference>
<reference evidence="2" key="1">
    <citation type="submission" date="2020-08" db="EMBL/GenBank/DDBJ databases">
        <title>Genomic Encyclopedia of Type Strains, Phase IV (KMG-V): Genome sequencing to study the core and pangenomes of soil and plant-associated prokaryotes.</title>
        <authorList>
            <person name="Whitman W."/>
        </authorList>
    </citation>
    <scope>NUCLEOTIDE SEQUENCE [LARGE SCALE GENOMIC DNA]</scope>
    <source>
        <strain evidence="2">M8UP27</strain>
    </source>
</reference>
<comment type="caution">
    <text evidence="2">The sequence shown here is derived from an EMBL/GenBank/DDBJ whole genome shotgun (WGS) entry which is preliminary data.</text>
</comment>
<dbReference type="AlphaFoldDB" id="A0A7W8MTV6"/>